<feature type="signal peptide" evidence="1">
    <location>
        <begin position="1"/>
        <end position="18"/>
    </location>
</feature>
<proteinExistence type="predicted"/>
<dbReference type="EMBL" id="JAHQIW010001050">
    <property type="protein sequence ID" value="KAJ1351331.1"/>
    <property type="molecule type" value="Genomic_DNA"/>
</dbReference>
<gene>
    <name evidence="2" type="ORF">KIN20_007317</name>
</gene>
<feature type="chain" id="PRO_5041932423" evidence="1">
    <location>
        <begin position="19"/>
        <end position="57"/>
    </location>
</feature>
<evidence type="ECO:0000313" key="2">
    <source>
        <dbReference type="EMBL" id="KAJ1351331.1"/>
    </source>
</evidence>
<keyword evidence="1" id="KW-0732">Signal</keyword>
<evidence type="ECO:0000256" key="1">
    <source>
        <dbReference type="SAM" id="SignalP"/>
    </source>
</evidence>
<name>A0AAD5MNZ2_PARTN</name>
<dbReference type="Proteomes" id="UP001196413">
    <property type="component" value="Unassembled WGS sequence"/>
</dbReference>
<sequence>MRTWRFNVTSFSLPVAMAFSTAAETRAKAPAISPNFNAAEALVKRLVIREVTDVLEQ</sequence>
<organism evidence="2 3">
    <name type="scientific">Parelaphostrongylus tenuis</name>
    <name type="common">Meningeal worm</name>
    <dbReference type="NCBI Taxonomy" id="148309"/>
    <lineage>
        <taxon>Eukaryota</taxon>
        <taxon>Metazoa</taxon>
        <taxon>Ecdysozoa</taxon>
        <taxon>Nematoda</taxon>
        <taxon>Chromadorea</taxon>
        <taxon>Rhabditida</taxon>
        <taxon>Rhabditina</taxon>
        <taxon>Rhabditomorpha</taxon>
        <taxon>Strongyloidea</taxon>
        <taxon>Metastrongylidae</taxon>
        <taxon>Parelaphostrongylus</taxon>
    </lineage>
</organism>
<dbReference type="AlphaFoldDB" id="A0AAD5MNZ2"/>
<accession>A0AAD5MNZ2</accession>
<keyword evidence="3" id="KW-1185">Reference proteome</keyword>
<protein>
    <submittedName>
        <fullName evidence="2">Uncharacterized protein</fullName>
    </submittedName>
</protein>
<evidence type="ECO:0000313" key="3">
    <source>
        <dbReference type="Proteomes" id="UP001196413"/>
    </source>
</evidence>
<comment type="caution">
    <text evidence="2">The sequence shown here is derived from an EMBL/GenBank/DDBJ whole genome shotgun (WGS) entry which is preliminary data.</text>
</comment>
<reference evidence="2" key="1">
    <citation type="submission" date="2021-06" db="EMBL/GenBank/DDBJ databases">
        <title>Parelaphostrongylus tenuis whole genome reference sequence.</title>
        <authorList>
            <person name="Garwood T.J."/>
            <person name="Larsen P.A."/>
            <person name="Fountain-Jones N.M."/>
            <person name="Garbe J.R."/>
            <person name="Macchietto M.G."/>
            <person name="Kania S.A."/>
            <person name="Gerhold R.W."/>
            <person name="Richards J.E."/>
            <person name="Wolf T.M."/>
        </authorList>
    </citation>
    <scope>NUCLEOTIDE SEQUENCE</scope>
    <source>
        <strain evidence="2">MNPRO001-30</strain>
        <tissue evidence="2">Meninges</tissue>
    </source>
</reference>